<keyword evidence="2" id="KW-1185">Reference proteome</keyword>
<organism evidence="1 2">
    <name type="scientific">Pleurodeles waltl</name>
    <name type="common">Iberian ribbed newt</name>
    <dbReference type="NCBI Taxonomy" id="8319"/>
    <lineage>
        <taxon>Eukaryota</taxon>
        <taxon>Metazoa</taxon>
        <taxon>Chordata</taxon>
        <taxon>Craniata</taxon>
        <taxon>Vertebrata</taxon>
        <taxon>Euteleostomi</taxon>
        <taxon>Amphibia</taxon>
        <taxon>Batrachia</taxon>
        <taxon>Caudata</taxon>
        <taxon>Salamandroidea</taxon>
        <taxon>Salamandridae</taxon>
        <taxon>Pleurodelinae</taxon>
        <taxon>Pleurodeles</taxon>
    </lineage>
</organism>
<accession>A0AAV7VSY5</accession>
<comment type="caution">
    <text evidence="1">The sequence shown here is derived from an EMBL/GenBank/DDBJ whole genome shotgun (WGS) entry which is preliminary data.</text>
</comment>
<sequence length="118" mass="12497">MARAAGRAFPWVLLVARAPGIEGRGAFLGPPDNWRELRGPATARLVRRRALVDSGDPVTWLPGGSLASLACSPASGREERTTVRCGGWELGLGAVPERAVHASRLRKSDSGGLTVLSW</sequence>
<proteinExistence type="predicted"/>
<evidence type="ECO:0000313" key="1">
    <source>
        <dbReference type="EMBL" id="KAJ1203130.1"/>
    </source>
</evidence>
<evidence type="ECO:0008006" key="3">
    <source>
        <dbReference type="Google" id="ProtNLM"/>
    </source>
</evidence>
<gene>
    <name evidence="1" type="ORF">NDU88_006924</name>
</gene>
<dbReference type="Proteomes" id="UP001066276">
    <property type="component" value="Chromosome 2_1"/>
</dbReference>
<reference evidence="1" key="1">
    <citation type="journal article" date="2022" name="bioRxiv">
        <title>Sequencing and chromosome-scale assembly of the giantPleurodeles waltlgenome.</title>
        <authorList>
            <person name="Brown T."/>
            <person name="Elewa A."/>
            <person name="Iarovenko S."/>
            <person name="Subramanian E."/>
            <person name="Araus A.J."/>
            <person name="Petzold A."/>
            <person name="Susuki M."/>
            <person name="Suzuki K.-i.T."/>
            <person name="Hayashi T."/>
            <person name="Toyoda A."/>
            <person name="Oliveira C."/>
            <person name="Osipova E."/>
            <person name="Leigh N.D."/>
            <person name="Simon A."/>
            <person name="Yun M.H."/>
        </authorList>
    </citation>
    <scope>NUCLEOTIDE SEQUENCE</scope>
    <source>
        <strain evidence="1">20211129_DDA</strain>
        <tissue evidence="1">Liver</tissue>
    </source>
</reference>
<evidence type="ECO:0000313" key="2">
    <source>
        <dbReference type="Proteomes" id="UP001066276"/>
    </source>
</evidence>
<dbReference type="EMBL" id="JANPWB010000003">
    <property type="protein sequence ID" value="KAJ1203130.1"/>
    <property type="molecule type" value="Genomic_DNA"/>
</dbReference>
<dbReference type="AlphaFoldDB" id="A0AAV7VSY5"/>
<name>A0AAV7VSY5_PLEWA</name>
<protein>
    <recommendedName>
        <fullName evidence="3">Secreted protein</fullName>
    </recommendedName>
</protein>